<evidence type="ECO:0000313" key="2">
    <source>
        <dbReference type="EMBL" id="CAB4545271.1"/>
    </source>
</evidence>
<gene>
    <name evidence="2" type="ORF">UFOPK1495_00462</name>
    <name evidence="3" type="ORF">UFOPK1603_00789</name>
    <name evidence="4" type="ORF">UFOPK1711_00626</name>
    <name evidence="5" type="ORF">UFOPK2143_01048</name>
    <name evidence="6" type="ORF">UFOPK2350_00341</name>
</gene>
<evidence type="ECO:0000259" key="1">
    <source>
        <dbReference type="Pfam" id="PF13369"/>
    </source>
</evidence>
<dbReference type="PANTHER" id="PTHR31350">
    <property type="entry name" value="SI:DKEY-261L7.2"/>
    <property type="match status" value="1"/>
</dbReference>
<feature type="domain" description="Protein SirB1 N-terminal" evidence="1">
    <location>
        <begin position="54"/>
        <end position="179"/>
    </location>
</feature>
<accession>A0A6J6DJS7</accession>
<dbReference type="EMBL" id="CAEZXE010000018">
    <property type="protein sequence ID" value="CAB4670944.1"/>
    <property type="molecule type" value="Genomic_DNA"/>
</dbReference>
<dbReference type="EMBL" id="CAEZTR010000027">
    <property type="protein sequence ID" value="CAB4572871.1"/>
    <property type="molecule type" value="Genomic_DNA"/>
</dbReference>
<evidence type="ECO:0000313" key="4">
    <source>
        <dbReference type="EMBL" id="CAB4572871.1"/>
    </source>
</evidence>
<dbReference type="EMBL" id="CAEZSU010000035">
    <property type="protein sequence ID" value="CAB4545271.1"/>
    <property type="molecule type" value="Genomic_DNA"/>
</dbReference>
<evidence type="ECO:0000313" key="5">
    <source>
        <dbReference type="EMBL" id="CAB4646851.1"/>
    </source>
</evidence>
<name>A0A6J6DJS7_9ZZZZ</name>
<evidence type="ECO:0000313" key="3">
    <source>
        <dbReference type="EMBL" id="CAB4564331.1"/>
    </source>
</evidence>
<dbReference type="PANTHER" id="PTHR31350:SF21">
    <property type="entry name" value="F-BOX ONLY PROTEIN 21"/>
    <property type="match status" value="1"/>
</dbReference>
<proteinExistence type="predicted"/>
<dbReference type="Pfam" id="PF13369">
    <property type="entry name" value="Transglut_core2"/>
    <property type="match status" value="1"/>
</dbReference>
<sequence length="259" mass="28218">MESTERFAILMARDERFIALDEAAFVLASHFHEGLDVEARLAELDALAGGCGSSLEEVLERVFSVLGFRGNTGGYYDQDNSCLDAVIDRRLGIPITLSIILMSVGRRVGRDMSGIGMPGHFLTLDVESGAYLDAFDSGQRLDEFGCQQLFLQLHGSDAPWHQSMLAPIGTRGIIRRMLNNLAQIAAAESDHRSRIVATRLRSLLPDASIWERAELARAYEASGDFERASCVLEAVAADAPAEEAKGFRFAAAGLRALLN</sequence>
<reference evidence="3" key="1">
    <citation type="submission" date="2020-05" db="EMBL/GenBank/DDBJ databases">
        <authorList>
            <person name="Chiriac C."/>
            <person name="Salcher M."/>
            <person name="Ghai R."/>
            <person name="Kavagutti S V."/>
        </authorList>
    </citation>
    <scope>NUCLEOTIDE SEQUENCE</scope>
</reference>
<dbReference type="AlphaFoldDB" id="A0A6J6DJS7"/>
<protein>
    <submittedName>
        <fullName evidence="3">Unannotated protein</fullName>
    </submittedName>
</protein>
<dbReference type="EMBL" id="CAEZVV010000062">
    <property type="protein sequence ID" value="CAB4646851.1"/>
    <property type="molecule type" value="Genomic_DNA"/>
</dbReference>
<organism evidence="3">
    <name type="scientific">freshwater metagenome</name>
    <dbReference type="NCBI Taxonomy" id="449393"/>
    <lineage>
        <taxon>unclassified sequences</taxon>
        <taxon>metagenomes</taxon>
        <taxon>ecological metagenomes</taxon>
    </lineage>
</organism>
<dbReference type="InterPro" id="IPR032698">
    <property type="entry name" value="SirB1_N"/>
</dbReference>
<evidence type="ECO:0000313" key="6">
    <source>
        <dbReference type="EMBL" id="CAB4670944.1"/>
    </source>
</evidence>
<dbReference type="EMBL" id="CAEZTG010000059">
    <property type="protein sequence ID" value="CAB4564331.1"/>
    <property type="molecule type" value="Genomic_DNA"/>
</dbReference>